<dbReference type="STRING" id="1150469.RSPPHO_00556"/>
<dbReference type="EMBL" id="HE663493">
    <property type="protein sequence ID" value="CCG07182.1"/>
    <property type="molecule type" value="Genomic_DNA"/>
</dbReference>
<dbReference type="SMART" id="SM00448">
    <property type="entry name" value="REC"/>
    <property type="match status" value="1"/>
</dbReference>
<evidence type="ECO:0000256" key="1">
    <source>
        <dbReference type="ARBA" id="ARBA00022553"/>
    </source>
</evidence>
<evidence type="ECO:0000259" key="3">
    <source>
        <dbReference type="PROSITE" id="PS50110"/>
    </source>
</evidence>
<reference evidence="4 5" key="1">
    <citation type="submission" date="2012-02" db="EMBL/GenBank/DDBJ databases">
        <title>Shotgun genome sequence of Phaeospirillum photometricum DSM 122.</title>
        <authorList>
            <person name="Duquesne K."/>
            <person name="Sturgis J."/>
        </authorList>
    </citation>
    <scope>NUCLEOTIDE SEQUENCE [LARGE SCALE GENOMIC DNA]</scope>
    <source>
        <strain evidence="5">DSM122</strain>
    </source>
</reference>
<dbReference type="AlphaFoldDB" id="H6SPR2"/>
<name>H6SPR2_PARPM</name>
<protein>
    <submittedName>
        <fullName evidence="4">Response regulator receiver domain protein (CheY)</fullName>
    </submittedName>
</protein>
<dbReference type="Proteomes" id="UP000033220">
    <property type="component" value="Chromosome DSM 122"/>
</dbReference>
<evidence type="ECO:0000313" key="4">
    <source>
        <dbReference type="EMBL" id="CCG07182.1"/>
    </source>
</evidence>
<dbReference type="SUPFAM" id="SSF52172">
    <property type="entry name" value="CheY-like"/>
    <property type="match status" value="1"/>
</dbReference>
<dbReference type="InterPro" id="IPR001789">
    <property type="entry name" value="Sig_transdc_resp-reg_receiver"/>
</dbReference>
<feature type="domain" description="Response regulatory" evidence="3">
    <location>
        <begin position="18"/>
        <end position="135"/>
    </location>
</feature>
<dbReference type="eggNOG" id="COG0784">
    <property type="taxonomic scope" value="Bacteria"/>
</dbReference>
<keyword evidence="1 2" id="KW-0597">Phosphoprotein</keyword>
<dbReference type="GO" id="GO:0000160">
    <property type="term" value="P:phosphorelay signal transduction system"/>
    <property type="evidence" value="ECO:0007669"/>
    <property type="project" value="InterPro"/>
</dbReference>
<evidence type="ECO:0000313" key="5">
    <source>
        <dbReference type="Proteomes" id="UP000033220"/>
    </source>
</evidence>
<dbReference type="HOGENOM" id="CLU_000445_69_17_5"/>
<keyword evidence="5" id="KW-1185">Reference proteome</keyword>
<dbReference type="PROSITE" id="PS50110">
    <property type="entry name" value="RESPONSE_REGULATORY"/>
    <property type="match status" value="1"/>
</dbReference>
<dbReference type="PATRIC" id="fig|1150469.3.peg.653"/>
<feature type="modified residue" description="4-aspartylphosphate" evidence="2">
    <location>
        <position position="68"/>
    </location>
</feature>
<sequence>MAAGVGSFTTGTSCMTSTILLIDDSATVLMSMETILHRAGFVIAKASSGEDALAQLQKGLKPGLVITDVHMPGMNGIDVIRKVRALPGYQFVPILVVTTESQQVKREEARAAKATGWLVKPVQPDDLLKVVRQILPNG</sequence>
<dbReference type="InterPro" id="IPR050595">
    <property type="entry name" value="Bact_response_regulator"/>
</dbReference>
<dbReference type="KEGG" id="rpm:RSPPHO_00556"/>
<dbReference type="PANTHER" id="PTHR44591:SF25">
    <property type="entry name" value="CHEMOTAXIS TWO-COMPONENT RESPONSE REGULATOR"/>
    <property type="match status" value="1"/>
</dbReference>
<dbReference type="Pfam" id="PF00072">
    <property type="entry name" value="Response_reg"/>
    <property type="match status" value="1"/>
</dbReference>
<dbReference type="Gene3D" id="3.40.50.2300">
    <property type="match status" value="1"/>
</dbReference>
<accession>H6SPR2</accession>
<dbReference type="PANTHER" id="PTHR44591">
    <property type="entry name" value="STRESS RESPONSE REGULATOR PROTEIN 1"/>
    <property type="match status" value="1"/>
</dbReference>
<evidence type="ECO:0000256" key="2">
    <source>
        <dbReference type="PROSITE-ProRule" id="PRU00169"/>
    </source>
</evidence>
<proteinExistence type="predicted"/>
<gene>
    <name evidence="4" type="ORF">RSPPHO_00556</name>
</gene>
<organism evidence="4 5">
    <name type="scientific">Pararhodospirillum photometricum DSM 122</name>
    <dbReference type="NCBI Taxonomy" id="1150469"/>
    <lineage>
        <taxon>Bacteria</taxon>
        <taxon>Pseudomonadati</taxon>
        <taxon>Pseudomonadota</taxon>
        <taxon>Alphaproteobacteria</taxon>
        <taxon>Rhodospirillales</taxon>
        <taxon>Rhodospirillaceae</taxon>
        <taxon>Pararhodospirillum</taxon>
    </lineage>
</organism>
<dbReference type="InterPro" id="IPR011006">
    <property type="entry name" value="CheY-like_superfamily"/>
</dbReference>